<dbReference type="Proteomes" id="UP000594261">
    <property type="component" value="Chromosome 10"/>
</dbReference>
<feature type="region of interest" description="Disordered" evidence="2">
    <location>
        <begin position="261"/>
        <end position="284"/>
    </location>
</feature>
<reference evidence="4 5" key="1">
    <citation type="journal article" date="2016" name="G3 (Bethesda)">
        <title>First Draft Assembly and Annotation of the Genome of a California Endemic Oak Quercus lobata Nee (Fagaceae).</title>
        <authorList>
            <person name="Sork V.L."/>
            <person name="Fitz-Gibbon S.T."/>
            <person name="Puiu D."/>
            <person name="Crepeau M."/>
            <person name="Gugger P.F."/>
            <person name="Sherman R."/>
            <person name="Stevens K."/>
            <person name="Langley C.H."/>
            <person name="Pellegrini M."/>
            <person name="Salzberg S.L."/>
        </authorList>
    </citation>
    <scope>NUCLEOTIDE SEQUENCE [LARGE SCALE GENOMIC DNA]</scope>
    <source>
        <strain evidence="4 5">cv. SW786</strain>
    </source>
</reference>
<evidence type="ECO:0000313" key="4">
    <source>
        <dbReference type="EnsemblPlants" id="QL10p065510:mrna:CDS:1"/>
    </source>
</evidence>
<keyword evidence="5" id="KW-1185">Reference proteome</keyword>
<feature type="domain" description="CCHC-type" evidence="3">
    <location>
        <begin position="208"/>
        <end position="221"/>
    </location>
</feature>
<dbReference type="GeneID" id="115965255"/>
<proteinExistence type="predicted"/>
<evidence type="ECO:0000259" key="3">
    <source>
        <dbReference type="PROSITE" id="PS50158"/>
    </source>
</evidence>
<evidence type="ECO:0000256" key="2">
    <source>
        <dbReference type="SAM" id="MobiDB-lite"/>
    </source>
</evidence>
<dbReference type="InterPro" id="IPR025558">
    <property type="entry name" value="DUF4283"/>
</dbReference>
<dbReference type="GO" id="GO:0003676">
    <property type="term" value="F:nucleic acid binding"/>
    <property type="evidence" value="ECO:0007669"/>
    <property type="project" value="InterPro"/>
</dbReference>
<protein>
    <recommendedName>
        <fullName evidence="3">CCHC-type domain-containing protein</fullName>
    </recommendedName>
</protein>
<feature type="compositionally biased region" description="Polar residues" evidence="2">
    <location>
        <begin position="262"/>
        <end position="284"/>
    </location>
</feature>
<evidence type="ECO:0000313" key="5">
    <source>
        <dbReference type="Proteomes" id="UP000594261"/>
    </source>
</evidence>
<dbReference type="KEGG" id="qlo:115965255"/>
<dbReference type="Pfam" id="PF14111">
    <property type="entry name" value="DUF4283"/>
    <property type="match status" value="1"/>
</dbReference>
<dbReference type="OMA" id="VEAHAMM"/>
<gene>
    <name evidence="4" type="primary">LOC115965255</name>
</gene>
<dbReference type="PROSITE" id="PS50158">
    <property type="entry name" value="ZF_CCHC"/>
    <property type="match status" value="1"/>
</dbReference>
<organism evidence="4 5">
    <name type="scientific">Quercus lobata</name>
    <name type="common">Valley oak</name>
    <dbReference type="NCBI Taxonomy" id="97700"/>
    <lineage>
        <taxon>Eukaryota</taxon>
        <taxon>Viridiplantae</taxon>
        <taxon>Streptophyta</taxon>
        <taxon>Embryophyta</taxon>
        <taxon>Tracheophyta</taxon>
        <taxon>Spermatophyta</taxon>
        <taxon>Magnoliopsida</taxon>
        <taxon>eudicotyledons</taxon>
        <taxon>Gunneridae</taxon>
        <taxon>Pentapetalae</taxon>
        <taxon>rosids</taxon>
        <taxon>fabids</taxon>
        <taxon>Fagales</taxon>
        <taxon>Fagaceae</taxon>
        <taxon>Quercus</taxon>
    </lineage>
</organism>
<dbReference type="OrthoDB" id="990360at2759"/>
<dbReference type="PANTHER" id="PTHR31286:SF178">
    <property type="entry name" value="DUF4283 DOMAIN-CONTAINING PROTEIN"/>
    <property type="match status" value="1"/>
</dbReference>
<sequence length="284" mass="32653">MEQDVVNSLQKLCLTKEEEAEISIIANSRVDLLDECSLSLFGRLLSDRQQNQRALKSTLRAAWKMGSKLRIIEVGNNTLQFKFSSRYQMEWVQNSGPWNFENNLLLLYRWKKGLTSENIVFTHSPFWVQLWGLPFELMSEGVGRDIGNSMGRFSEIDKRANQSEEVKFMRIRVDLSIYKPLRKGRNVVGMDGDKYWVHYKYERLPTFCFLCGKMGHDDKHCHACLDRQNATPQYGDWLKVFGKSKGGNGRPRCFSNGCHSAGSDNQSGGKDQMFENTLQPSLEA</sequence>
<dbReference type="Gramene" id="QL10p065510:mrna">
    <property type="protein sequence ID" value="QL10p065510:mrna:CDS:1"/>
    <property type="gene ID" value="QL10p065510"/>
</dbReference>
<dbReference type="EMBL" id="LRBV02000010">
    <property type="status" value="NOT_ANNOTATED_CDS"/>
    <property type="molecule type" value="Genomic_DNA"/>
</dbReference>
<keyword evidence="1" id="KW-0862">Zinc</keyword>
<reference evidence="4" key="2">
    <citation type="submission" date="2021-01" db="UniProtKB">
        <authorList>
            <consortium name="EnsemblPlants"/>
        </authorList>
    </citation>
    <scope>IDENTIFICATION</scope>
</reference>
<dbReference type="GO" id="GO:0008270">
    <property type="term" value="F:zinc ion binding"/>
    <property type="evidence" value="ECO:0007669"/>
    <property type="project" value="UniProtKB-KW"/>
</dbReference>
<dbReference type="Pfam" id="PF14392">
    <property type="entry name" value="zf-CCHC_4"/>
    <property type="match status" value="1"/>
</dbReference>
<dbReference type="RefSeq" id="XP_030940285.1">
    <property type="nucleotide sequence ID" value="XM_031084425.1"/>
</dbReference>
<dbReference type="InterPro" id="IPR001878">
    <property type="entry name" value="Znf_CCHC"/>
</dbReference>
<dbReference type="InParanoid" id="A0A7N2MTR8"/>
<dbReference type="EnsemblPlants" id="QL10p065510:mrna">
    <property type="protein sequence ID" value="QL10p065510:mrna:CDS:1"/>
    <property type="gene ID" value="QL10p065510"/>
</dbReference>
<accession>A0A7N2MTR8</accession>
<dbReference type="InterPro" id="IPR025836">
    <property type="entry name" value="Zn_knuckle_CX2CX4HX4C"/>
</dbReference>
<dbReference type="PANTHER" id="PTHR31286">
    <property type="entry name" value="GLYCINE-RICH CELL WALL STRUCTURAL PROTEIN 1.8-LIKE"/>
    <property type="match status" value="1"/>
</dbReference>
<dbReference type="InterPro" id="IPR040256">
    <property type="entry name" value="At4g02000-like"/>
</dbReference>
<name>A0A7N2MTR8_QUELO</name>
<keyword evidence="1" id="KW-0479">Metal-binding</keyword>
<evidence type="ECO:0000256" key="1">
    <source>
        <dbReference type="PROSITE-ProRule" id="PRU00047"/>
    </source>
</evidence>
<dbReference type="AlphaFoldDB" id="A0A7N2MTR8"/>
<keyword evidence="1" id="KW-0863">Zinc-finger</keyword>